<name>A0A1G7R7S0_9PSED</name>
<dbReference type="Gene3D" id="3.30.1180.20">
    <property type="entry name" value="Dihydroxyacetone kinase, domain 2"/>
    <property type="match status" value="1"/>
</dbReference>
<feature type="domain" description="DhaL" evidence="5">
    <location>
        <begin position="366"/>
        <end position="566"/>
    </location>
</feature>
<protein>
    <submittedName>
        <fullName evidence="7">Homodimeric dihydroxyacetone kinase</fullName>
    </submittedName>
</protein>
<dbReference type="SMART" id="SM01120">
    <property type="entry name" value="Dak2"/>
    <property type="match status" value="1"/>
</dbReference>
<dbReference type="FunFam" id="3.40.50.10440:FF:000001">
    <property type="entry name" value="Dihydroxyacetone kinase, DhaK subunit"/>
    <property type="match status" value="1"/>
</dbReference>
<dbReference type="GO" id="GO:0005524">
    <property type="term" value="F:ATP binding"/>
    <property type="evidence" value="ECO:0007669"/>
    <property type="project" value="UniProtKB-KW"/>
</dbReference>
<dbReference type="InterPro" id="IPR004007">
    <property type="entry name" value="DhaL_dom"/>
</dbReference>
<evidence type="ECO:0000256" key="1">
    <source>
        <dbReference type="ARBA" id="ARBA00022679"/>
    </source>
</evidence>
<evidence type="ECO:0000256" key="3">
    <source>
        <dbReference type="ARBA" id="ARBA00022777"/>
    </source>
</evidence>
<dbReference type="SUPFAM" id="SSF82549">
    <property type="entry name" value="DAK1/DegV-like"/>
    <property type="match status" value="1"/>
</dbReference>
<keyword evidence="2" id="KW-0547">Nucleotide-binding</keyword>
<keyword evidence="8" id="KW-1185">Reference proteome</keyword>
<evidence type="ECO:0000259" key="6">
    <source>
        <dbReference type="PROSITE" id="PS51481"/>
    </source>
</evidence>
<dbReference type="AlphaFoldDB" id="A0A1G7R7S0"/>
<evidence type="ECO:0000313" key="8">
    <source>
        <dbReference type="Proteomes" id="UP000182894"/>
    </source>
</evidence>
<dbReference type="Pfam" id="PF02734">
    <property type="entry name" value="Dak2"/>
    <property type="match status" value="1"/>
</dbReference>
<organism evidence="7 8">
    <name type="scientific">Pseudomonas abietaniphila</name>
    <dbReference type="NCBI Taxonomy" id="89065"/>
    <lineage>
        <taxon>Bacteria</taxon>
        <taxon>Pseudomonadati</taxon>
        <taxon>Pseudomonadota</taxon>
        <taxon>Gammaproteobacteria</taxon>
        <taxon>Pseudomonadales</taxon>
        <taxon>Pseudomonadaceae</taxon>
        <taxon>Pseudomonas</taxon>
    </lineage>
</organism>
<evidence type="ECO:0000259" key="5">
    <source>
        <dbReference type="PROSITE" id="PS51480"/>
    </source>
</evidence>
<dbReference type="PANTHER" id="PTHR28629:SF4">
    <property type="entry name" value="TRIOKINASE_FMN CYCLASE"/>
    <property type="match status" value="1"/>
</dbReference>
<dbReference type="STRING" id="89065.SAMN05216605_10162"/>
<evidence type="ECO:0000256" key="4">
    <source>
        <dbReference type="ARBA" id="ARBA00022840"/>
    </source>
</evidence>
<proteinExistence type="predicted"/>
<dbReference type="PROSITE" id="PS51480">
    <property type="entry name" value="DHAL"/>
    <property type="match status" value="1"/>
</dbReference>
<keyword evidence="3 7" id="KW-0418">Kinase</keyword>
<dbReference type="Gene3D" id="1.25.40.340">
    <property type="match status" value="1"/>
</dbReference>
<keyword evidence="1" id="KW-0808">Transferase</keyword>
<dbReference type="RefSeq" id="WP_074749422.1">
    <property type="nucleotide sequence ID" value="NZ_FNCO01000001.1"/>
</dbReference>
<dbReference type="InterPro" id="IPR012737">
    <property type="entry name" value="DhaK_L_YcgS"/>
</dbReference>
<dbReference type="OrthoDB" id="9806345at2"/>
<dbReference type="NCBIfam" id="TIGR02365">
    <property type="entry name" value="dha_L_ycgS"/>
    <property type="match status" value="1"/>
</dbReference>
<dbReference type="SUPFAM" id="SSF101473">
    <property type="entry name" value="DhaL-like"/>
    <property type="match status" value="1"/>
</dbReference>
<dbReference type="InterPro" id="IPR036117">
    <property type="entry name" value="DhaL_dom_sf"/>
</dbReference>
<dbReference type="EMBL" id="FNCO01000001">
    <property type="protein sequence ID" value="SDG06767.1"/>
    <property type="molecule type" value="Genomic_DNA"/>
</dbReference>
<dbReference type="Gene3D" id="3.40.50.10440">
    <property type="entry name" value="Dihydroxyacetone kinase, domain 1"/>
    <property type="match status" value="1"/>
</dbReference>
<dbReference type="InterPro" id="IPR004006">
    <property type="entry name" value="DhaK_dom"/>
</dbReference>
<gene>
    <name evidence="7" type="ORF">SAMN05216605_10162</name>
</gene>
<accession>A0A1G7R7S0</accession>
<keyword evidence="4" id="KW-0067">ATP-binding</keyword>
<evidence type="ECO:0000256" key="2">
    <source>
        <dbReference type="ARBA" id="ARBA00022741"/>
    </source>
</evidence>
<dbReference type="GO" id="GO:0019563">
    <property type="term" value="P:glycerol catabolic process"/>
    <property type="evidence" value="ECO:0007669"/>
    <property type="project" value="TreeGrafter"/>
</dbReference>
<dbReference type="Pfam" id="PF02733">
    <property type="entry name" value="Dak1"/>
    <property type="match status" value="1"/>
</dbReference>
<dbReference type="FunFam" id="3.30.1180.20:FF:000001">
    <property type="entry name" value="Dihydroxyacetone kinase 1"/>
    <property type="match status" value="1"/>
</dbReference>
<dbReference type="PROSITE" id="PS51481">
    <property type="entry name" value="DHAK"/>
    <property type="match status" value="1"/>
</dbReference>
<dbReference type="FunFam" id="1.25.40.340:FF:000002">
    <property type="entry name" value="Dihydroxyacetone kinase, L subunit"/>
    <property type="match status" value="1"/>
</dbReference>
<dbReference type="GO" id="GO:0005829">
    <property type="term" value="C:cytosol"/>
    <property type="evidence" value="ECO:0007669"/>
    <property type="project" value="TreeGrafter"/>
</dbReference>
<dbReference type="Proteomes" id="UP000182894">
    <property type="component" value="Unassembled WGS sequence"/>
</dbReference>
<dbReference type="GO" id="GO:0004371">
    <property type="term" value="F:glycerone kinase activity"/>
    <property type="evidence" value="ECO:0007669"/>
    <property type="project" value="InterPro"/>
</dbReference>
<dbReference type="PANTHER" id="PTHR28629">
    <property type="entry name" value="TRIOKINASE/FMN CYCLASE"/>
    <property type="match status" value="1"/>
</dbReference>
<reference evidence="8" key="1">
    <citation type="submission" date="2016-10" db="EMBL/GenBank/DDBJ databases">
        <authorList>
            <person name="Varghese N."/>
            <person name="Submissions S."/>
        </authorList>
    </citation>
    <scope>NUCLEOTIDE SEQUENCE [LARGE SCALE GENOMIC DNA]</scope>
    <source>
        <strain evidence="8">ATCC 700689</strain>
    </source>
</reference>
<feature type="domain" description="DhaK" evidence="6">
    <location>
        <begin position="7"/>
        <end position="331"/>
    </location>
</feature>
<dbReference type="InterPro" id="IPR050861">
    <property type="entry name" value="Dihydroxyacetone_Kinase"/>
</dbReference>
<dbReference type="NCBIfam" id="NF011049">
    <property type="entry name" value="PRK14479.1"/>
    <property type="match status" value="1"/>
</dbReference>
<sequence>MKKLINDPLGVVDDMLEGAVLADQRLVLLEGENIVARRDFQALGQSGKVSIISGGGAGHEPAHGGYVGGGMLTAAVAGPVFTSPSVDAVLKAIMALAGPAGVLLIVKNYTGDRLNFGLAAEIARAAGVEVDMLVVGDDVALDNQGGQVGRRGIAGTVFIHKVAGAAAEAGLTLSQVKAEAERAAAGLFSMGLALGACTVPAAGKPGFNLGDDEVEYGLGIHGESGVRRGRIQSADEMVDVLLARLVEQGELKAGERIALMVNNLGGTAVQELDIVARQALSGCAALGMQVEAVMVGTFLTALEMAGCSLSILRVDDALLTRLKAPTDATAWRGMTTPSAVVSRVPVVSVTEQHAFTGASWSSDQADAMRKVLQAVSQAFQHSEQVLTELDSVVGDGDIGISLARGARAIDAALESLALDRPAVALQQLSAILRRVLGGTSGPLYAVFVLRAGVALSEHAEPGSVGAWAEALQAGCDGMVRLGGASAGDRTMLDALIPAAAALSSQAKGVATADAVLQMAIAAEIGAEATRTMLPSKGRSSYLGERALGHVDPGAYAVALWMRAVASALGD</sequence>
<evidence type="ECO:0000313" key="7">
    <source>
        <dbReference type="EMBL" id="SDG06767.1"/>
    </source>
</evidence>